<dbReference type="GO" id="GO:0009740">
    <property type="term" value="P:gibberellic acid mediated signaling pathway"/>
    <property type="evidence" value="ECO:0000318"/>
    <property type="project" value="GO_Central"/>
</dbReference>
<feature type="region of interest" description="Disordered" evidence="3">
    <location>
        <begin position="175"/>
        <end position="195"/>
    </location>
</feature>
<evidence type="ECO:0000256" key="1">
    <source>
        <dbReference type="ARBA" id="ARBA00005926"/>
    </source>
</evidence>
<name>A0A8I6XLN9_HORVV</name>
<dbReference type="InterPro" id="IPR008271">
    <property type="entry name" value="Ser/Thr_kinase_AS"/>
</dbReference>
<evidence type="ECO:0000313" key="5">
    <source>
        <dbReference type="EnsemblPlants" id="HORVU.MOREX.r3.5HG0517910.1"/>
    </source>
</evidence>
<evidence type="ECO:0000259" key="4">
    <source>
        <dbReference type="PROSITE" id="PS50011"/>
    </source>
</evidence>
<dbReference type="GO" id="GO:0006897">
    <property type="term" value="P:endocytosis"/>
    <property type="evidence" value="ECO:0000318"/>
    <property type="project" value="GO_Central"/>
</dbReference>
<dbReference type="PROSITE" id="PS50011">
    <property type="entry name" value="PROTEIN_KINASE_DOM"/>
    <property type="match status" value="1"/>
</dbReference>
<dbReference type="GeneID" id="123452647"/>
<dbReference type="EnsemblPlants" id="HORVU.MOREX.r3.5HG0517910.1">
    <property type="protein sequence ID" value="HORVU.MOREX.r3.5HG0517910.1"/>
    <property type="gene ID" value="HORVU.MOREX.r3.5HG0517910"/>
</dbReference>
<dbReference type="Proteomes" id="UP000011116">
    <property type="component" value="Chromosome 5H"/>
</dbReference>
<dbReference type="InterPro" id="IPR055900">
    <property type="entry name" value="DUF7477"/>
</dbReference>
<dbReference type="EC" id="2.7.11.1" evidence="2"/>
<comment type="similarity">
    <text evidence="1">Belongs to the protein kinase superfamily. CK1 Ser/Thr protein kinase family. Casein kinase I subfamily.</text>
</comment>
<evidence type="ECO:0000256" key="3">
    <source>
        <dbReference type="SAM" id="MobiDB-lite"/>
    </source>
</evidence>
<dbReference type="GO" id="GO:0005634">
    <property type="term" value="C:nucleus"/>
    <property type="evidence" value="ECO:0000318"/>
    <property type="project" value="GO_Central"/>
</dbReference>
<feature type="region of interest" description="Disordered" evidence="3">
    <location>
        <begin position="1"/>
        <end position="123"/>
    </location>
</feature>
<dbReference type="SUPFAM" id="SSF56112">
    <property type="entry name" value="Protein kinase-like (PK-like)"/>
    <property type="match status" value="1"/>
</dbReference>
<dbReference type="PROSITE" id="PS00108">
    <property type="entry name" value="PROTEIN_KINASE_ST"/>
    <property type="match status" value="1"/>
</dbReference>
<dbReference type="GO" id="GO:0005737">
    <property type="term" value="C:cytoplasm"/>
    <property type="evidence" value="ECO:0000318"/>
    <property type="project" value="GO_Central"/>
</dbReference>
<feature type="domain" description="Protein kinase" evidence="4">
    <location>
        <begin position="206"/>
        <end position="487"/>
    </location>
</feature>
<dbReference type="SMR" id="A0A8I6XLN9"/>
<reference evidence="6" key="1">
    <citation type="journal article" date="2012" name="Nature">
        <title>A physical, genetic and functional sequence assembly of the barley genome.</title>
        <authorList>
            <consortium name="The International Barley Genome Sequencing Consortium"/>
            <person name="Mayer K.F."/>
            <person name="Waugh R."/>
            <person name="Brown J.W."/>
            <person name="Schulman A."/>
            <person name="Langridge P."/>
            <person name="Platzer M."/>
            <person name="Fincher G.B."/>
            <person name="Muehlbauer G.J."/>
            <person name="Sato K."/>
            <person name="Close T.J."/>
            <person name="Wise R.P."/>
            <person name="Stein N."/>
        </authorList>
    </citation>
    <scope>NUCLEOTIDE SEQUENCE [LARGE SCALE GENOMIC DNA]</scope>
    <source>
        <strain evidence="6">cv. Morex</strain>
    </source>
</reference>
<feature type="compositionally biased region" description="Low complexity" evidence="3">
    <location>
        <begin position="49"/>
        <end position="60"/>
    </location>
</feature>
<feature type="compositionally biased region" description="Polar residues" evidence="3">
    <location>
        <begin position="175"/>
        <end position="188"/>
    </location>
</feature>
<accession>A0A8I6XLN9</accession>
<evidence type="ECO:0000256" key="2">
    <source>
        <dbReference type="ARBA" id="ARBA00012513"/>
    </source>
</evidence>
<dbReference type="Gene3D" id="1.10.510.10">
    <property type="entry name" value="Transferase(Phosphotransferase) domain 1"/>
    <property type="match status" value="1"/>
</dbReference>
<dbReference type="CDD" id="cd14016">
    <property type="entry name" value="STKc_CK1"/>
    <property type="match status" value="1"/>
</dbReference>
<dbReference type="InterPro" id="IPR011009">
    <property type="entry name" value="Kinase-like_dom_sf"/>
</dbReference>
<evidence type="ECO:0000313" key="6">
    <source>
        <dbReference type="Proteomes" id="UP000011116"/>
    </source>
</evidence>
<dbReference type="AlphaFoldDB" id="A0A8I6XLN9"/>
<organism evidence="5 6">
    <name type="scientific">Hordeum vulgare subsp. vulgare</name>
    <name type="common">Domesticated barley</name>
    <dbReference type="NCBI Taxonomy" id="112509"/>
    <lineage>
        <taxon>Eukaryota</taxon>
        <taxon>Viridiplantae</taxon>
        <taxon>Streptophyta</taxon>
        <taxon>Embryophyta</taxon>
        <taxon>Tracheophyta</taxon>
        <taxon>Spermatophyta</taxon>
        <taxon>Magnoliopsida</taxon>
        <taxon>Liliopsida</taxon>
        <taxon>Poales</taxon>
        <taxon>Poaceae</taxon>
        <taxon>BOP clade</taxon>
        <taxon>Pooideae</taxon>
        <taxon>Triticodae</taxon>
        <taxon>Triticeae</taxon>
        <taxon>Hordeinae</taxon>
        <taxon>Hordeum</taxon>
    </lineage>
</organism>
<dbReference type="InterPro" id="IPR000719">
    <property type="entry name" value="Prot_kinase_dom"/>
</dbReference>
<proteinExistence type="inferred from homology"/>
<dbReference type="RefSeq" id="XP_044985281.1">
    <property type="nucleotide sequence ID" value="XM_045129346.1"/>
</dbReference>
<dbReference type="Pfam" id="PF24289">
    <property type="entry name" value="DUF7477"/>
    <property type="match status" value="1"/>
</dbReference>
<dbReference type="GO" id="GO:0004674">
    <property type="term" value="F:protein serine/threonine kinase activity"/>
    <property type="evidence" value="ECO:0000318"/>
    <property type="project" value="GO_Central"/>
</dbReference>
<dbReference type="Gramene" id="HORVU.MOREX.r3.5HG0517910.1">
    <property type="protein sequence ID" value="HORVU.MOREX.r3.5HG0517910.1"/>
    <property type="gene ID" value="HORVU.MOREX.r3.5HG0517910"/>
</dbReference>
<gene>
    <name evidence="5" type="primary">LOC123452647</name>
</gene>
<sequence>MAEATAILLSMRDPGDGDRAAPPRSVSARPDLDLNKPAGDDEGGGGAADGTAQAAHGDAATTPLPERIGNAAPRGRGGRRGAAAAAPRGRRGGAAQGRGRPASHHRDKRFRATDDLHTDQPQQDLPEAVAGQTTGAGDHGLNGGADIFAIASEGMITPLPERAAACCGASFTDGSQSLASTPRGNDQAKTMPPVPDRVEVRNSPEYITGRKLSKGNSGKVYVGRRIGMPSGGYKGRNAIEVALKFVHRTSREGSYDPPYEWQVYQALNGCHGIPSIHYKGCQGDYYILVMDLLGPNLCDAWHSPGQEMSILKVACIAVDAMSILAKIHSKGFIHGDVKPENFLLGQPGSAQEKKLFLINFGLASNWKWKRGSSSMHVQYDQRPDIFRGTIRYASVHAHLGRTGSRRDDLESLAYTLIFLLRGSLPWQGCQGDNKSFLVCKKKMETSPEVLCSFCPAPFKHFLELVTTMKFDEEPKYQKLVSLFDDLIVGPASRPIRIAGDLEAGHKRGGISVNLKDDEQPMEKVRLGTPATQWISIYSARQNMKQRYHSNVPDSRLHQHIQNGNEDGLFISCIASSKNVWAIIMDAGTGFSSQVFNLSQNFLQKDWIVEQWEKNFYVTAIAGATNGTSLVVMSKGTPYRQQSYKVSESFPYKWINKKWKEGFRVTCMGTSGNRWGVVASTNAGYSYQVVELDFLYPSEGIHQRYGAGYRITSCAATPDQAAFIMSIAKESKTKPVDETFLTCDFPSKATKEQWAKDLYITSICHGRTAC</sequence>
<reference evidence="5" key="3">
    <citation type="submission" date="2022-01" db="UniProtKB">
        <authorList>
            <consortium name="EnsemblPlants"/>
        </authorList>
    </citation>
    <scope>IDENTIFICATION</scope>
    <source>
        <strain evidence="5">subsp. vulgare</strain>
    </source>
</reference>
<protein>
    <recommendedName>
        <fullName evidence="2">non-specific serine/threonine protein kinase</fullName>
        <ecNumber evidence="2">2.7.11.1</ecNumber>
    </recommendedName>
</protein>
<dbReference type="GO" id="GO:0005524">
    <property type="term" value="F:ATP binding"/>
    <property type="evidence" value="ECO:0007669"/>
    <property type="project" value="InterPro"/>
</dbReference>
<keyword evidence="6" id="KW-1185">Reference proteome</keyword>
<dbReference type="SMART" id="SM00220">
    <property type="entry name" value="S_TKc"/>
    <property type="match status" value="1"/>
</dbReference>
<dbReference type="Pfam" id="PF00069">
    <property type="entry name" value="Pkinase"/>
    <property type="match status" value="1"/>
</dbReference>
<dbReference type="PANTHER" id="PTHR11909">
    <property type="entry name" value="CASEIN KINASE-RELATED"/>
    <property type="match status" value="1"/>
</dbReference>
<reference evidence="5" key="2">
    <citation type="submission" date="2020-10" db="EMBL/GenBank/DDBJ databases">
        <authorList>
            <person name="Scholz U."/>
            <person name="Mascher M."/>
            <person name="Fiebig A."/>
        </authorList>
    </citation>
    <scope>NUCLEOTIDE SEQUENCE [LARGE SCALE GENOMIC DNA]</scope>
    <source>
        <strain evidence="5">cv. Morex</strain>
    </source>
</reference>
<dbReference type="InterPro" id="IPR050235">
    <property type="entry name" value="CK1_Ser-Thr_kinase"/>
</dbReference>